<dbReference type="SUPFAM" id="SSF82153">
    <property type="entry name" value="FAS1 domain"/>
    <property type="match status" value="1"/>
</dbReference>
<accession>A0A9Q0FGC6</accession>
<feature type="region of interest" description="Disordered" evidence="2">
    <location>
        <begin position="193"/>
        <end position="283"/>
    </location>
</feature>
<dbReference type="PANTHER" id="PTHR33985">
    <property type="entry name" value="OS02G0491300 PROTEIN-RELATED"/>
    <property type="match status" value="1"/>
</dbReference>
<keyword evidence="6" id="KW-1185">Reference proteome</keyword>
<dbReference type="PANTHER" id="PTHR33985:SF5">
    <property type="entry name" value="FASCICLIN-LIKE ARABINOGALACTAN FAMILY PROTEIN"/>
    <property type="match status" value="1"/>
</dbReference>
<dbReference type="Proteomes" id="UP001141552">
    <property type="component" value="Unassembled WGS sequence"/>
</dbReference>
<feature type="compositionally biased region" description="Low complexity" evidence="2">
    <location>
        <begin position="210"/>
        <end position="219"/>
    </location>
</feature>
<dbReference type="Gene3D" id="2.30.180.10">
    <property type="entry name" value="FAS1 domain"/>
    <property type="match status" value="1"/>
</dbReference>
<organism evidence="5 6">
    <name type="scientific">Turnera subulata</name>
    <dbReference type="NCBI Taxonomy" id="218843"/>
    <lineage>
        <taxon>Eukaryota</taxon>
        <taxon>Viridiplantae</taxon>
        <taxon>Streptophyta</taxon>
        <taxon>Embryophyta</taxon>
        <taxon>Tracheophyta</taxon>
        <taxon>Spermatophyta</taxon>
        <taxon>Magnoliopsida</taxon>
        <taxon>eudicotyledons</taxon>
        <taxon>Gunneridae</taxon>
        <taxon>Pentapetalae</taxon>
        <taxon>rosids</taxon>
        <taxon>fabids</taxon>
        <taxon>Malpighiales</taxon>
        <taxon>Passifloraceae</taxon>
        <taxon>Turnera</taxon>
    </lineage>
</organism>
<evidence type="ECO:0000256" key="3">
    <source>
        <dbReference type="SAM" id="SignalP"/>
    </source>
</evidence>
<sequence length="319" mass="34772">MATTNHYFPLLFLLFLHLIHTATSTDITAPAPAPPPKSGGGGGGQQVYNIIDALIGAEDFKSWANFLKNSADLSILPLSATIFIPADDDNPFSSAAAATTTTPATIDDYIFPYHIVPQRLSFAELLQFKPLSRLPTLLPGKSILITNNSASNFTLDASLLSHPDLYSTSSLVFHGIANLLDYSVYGEATGKAFQSSHQMEDPPLPPPTKPSSSSSSSGSLMMGGNLEKNHHHYHHHHHHHSPGRPRPPHQSHHRHGPRENYCSSPDSSDATPPGQQHHQDQCSSSSESDAACLWCTQVYYHTRLSLVLAIISNYFHLMT</sequence>
<comment type="caution">
    <text evidence="5">The sequence shown here is derived from an EMBL/GenBank/DDBJ whole genome shotgun (WGS) entry which is preliminary data.</text>
</comment>
<reference evidence="5" key="1">
    <citation type="submission" date="2022-02" db="EMBL/GenBank/DDBJ databases">
        <authorList>
            <person name="Henning P.M."/>
            <person name="McCubbin A.G."/>
            <person name="Shore J.S."/>
        </authorList>
    </citation>
    <scope>NUCLEOTIDE SEQUENCE</scope>
    <source>
        <strain evidence="5">F60SS</strain>
        <tissue evidence="5">Leaves</tissue>
    </source>
</reference>
<name>A0A9Q0FGC6_9ROSI</name>
<reference evidence="5" key="2">
    <citation type="journal article" date="2023" name="Plants (Basel)">
        <title>Annotation of the Turnera subulata (Passifloraceae) Draft Genome Reveals the S-Locus Evolved after the Divergence of Turneroideae from Passifloroideae in a Stepwise Manner.</title>
        <authorList>
            <person name="Henning P.M."/>
            <person name="Roalson E.H."/>
            <person name="Mir W."/>
            <person name="McCubbin A.G."/>
            <person name="Shore J.S."/>
        </authorList>
    </citation>
    <scope>NUCLEOTIDE SEQUENCE</scope>
    <source>
        <strain evidence="5">F60SS</strain>
    </source>
</reference>
<dbReference type="InterPro" id="IPR036378">
    <property type="entry name" value="FAS1_dom_sf"/>
</dbReference>
<evidence type="ECO:0000259" key="4">
    <source>
        <dbReference type="PROSITE" id="PS50213"/>
    </source>
</evidence>
<feature type="chain" id="PRO_5040186268" description="FAS1 domain-containing protein" evidence="3">
    <location>
        <begin position="25"/>
        <end position="319"/>
    </location>
</feature>
<gene>
    <name evidence="5" type="ORF">Tsubulata_003628</name>
</gene>
<evidence type="ECO:0000313" key="5">
    <source>
        <dbReference type="EMBL" id="KAJ4830289.1"/>
    </source>
</evidence>
<comment type="similarity">
    <text evidence="1">Belongs to the fasciclin-like AGP family.</text>
</comment>
<dbReference type="PROSITE" id="PS50213">
    <property type="entry name" value="FAS1"/>
    <property type="match status" value="1"/>
</dbReference>
<dbReference type="FunFam" id="2.30.180.10:FF:000046">
    <property type="entry name" value="Fasciclin-like arabinogalactan family protein"/>
    <property type="match status" value="1"/>
</dbReference>
<protein>
    <recommendedName>
        <fullName evidence="4">FAS1 domain-containing protein</fullName>
    </recommendedName>
</protein>
<dbReference type="SMART" id="SM00554">
    <property type="entry name" value="FAS1"/>
    <property type="match status" value="1"/>
</dbReference>
<dbReference type="EMBL" id="JAKUCV010005683">
    <property type="protein sequence ID" value="KAJ4830289.1"/>
    <property type="molecule type" value="Genomic_DNA"/>
</dbReference>
<proteinExistence type="inferred from homology"/>
<feature type="signal peptide" evidence="3">
    <location>
        <begin position="1"/>
        <end position="24"/>
    </location>
</feature>
<evidence type="ECO:0000256" key="2">
    <source>
        <dbReference type="SAM" id="MobiDB-lite"/>
    </source>
</evidence>
<feature type="compositionally biased region" description="Polar residues" evidence="2">
    <location>
        <begin position="261"/>
        <end position="274"/>
    </location>
</feature>
<dbReference type="InterPro" id="IPR000782">
    <property type="entry name" value="FAS1_domain"/>
</dbReference>
<dbReference type="AlphaFoldDB" id="A0A9Q0FGC6"/>
<dbReference type="InterPro" id="IPR052806">
    <property type="entry name" value="Fasciclin-like_AGP"/>
</dbReference>
<evidence type="ECO:0000313" key="6">
    <source>
        <dbReference type="Proteomes" id="UP001141552"/>
    </source>
</evidence>
<feature type="compositionally biased region" description="Basic residues" evidence="2">
    <location>
        <begin position="229"/>
        <end position="256"/>
    </location>
</feature>
<feature type="domain" description="FAS1" evidence="4">
    <location>
        <begin position="47"/>
        <end position="184"/>
    </location>
</feature>
<evidence type="ECO:0000256" key="1">
    <source>
        <dbReference type="ARBA" id="ARBA00007843"/>
    </source>
</evidence>
<keyword evidence="3" id="KW-0732">Signal</keyword>
<dbReference type="OrthoDB" id="2015130at2759"/>